<dbReference type="PROSITE" id="PS00010">
    <property type="entry name" value="ASX_HYDROXYL"/>
    <property type="match status" value="2"/>
</dbReference>
<evidence type="ECO:0000259" key="12">
    <source>
        <dbReference type="PROSITE" id="PS50026"/>
    </source>
</evidence>
<dbReference type="CDD" id="cd00054">
    <property type="entry name" value="EGF_CA"/>
    <property type="match status" value="2"/>
</dbReference>
<evidence type="ECO:0000256" key="11">
    <source>
        <dbReference type="PROSITE-ProRule" id="PRU00302"/>
    </source>
</evidence>
<dbReference type="InterPro" id="IPR049883">
    <property type="entry name" value="NOTCH1_EGF-like"/>
</dbReference>
<evidence type="ECO:0000256" key="7">
    <source>
        <dbReference type="ARBA" id="ARBA00023136"/>
    </source>
</evidence>
<evidence type="ECO:0000313" key="15">
    <source>
        <dbReference type="Proteomes" id="UP000261620"/>
    </source>
</evidence>
<evidence type="ECO:0000256" key="1">
    <source>
        <dbReference type="ARBA" id="ARBA00004479"/>
    </source>
</evidence>
<keyword evidence="3" id="KW-0812">Transmembrane</keyword>
<evidence type="ECO:0000256" key="5">
    <source>
        <dbReference type="ARBA" id="ARBA00022737"/>
    </source>
</evidence>
<keyword evidence="2 10" id="KW-0245">EGF-like domain</keyword>
<dbReference type="Pfam" id="PF23144">
    <property type="entry name" value="Fn3_PTPRU"/>
    <property type="match status" value="1"/>
</dbReference>
<keyword evidence="4" id="KW-0732">Signal</keyword>
<dbReference type="GO" id="GO:0030855">
    <property type="term" value="P:epithelial cell differentiation"/>
    <property type="evidence" value="ECO:0007669"/>
    <property type="project" value="UniProtKB-ARBA"/>
</dbReference>
<dbReference type="PROSITE" id="PS01187">
    <property type="entry name" value="EGF_CA"/>
    <property type="match status" value="1"/>
</dbReference>
<evidence type="ECO:0000256" key="2">
    <source>
        <dbReference type="ARBA" id="ARBA00022536"/>
    </source>
</evidence>
<dbReference type="PROSITE" id="PS50923">
    <property type="entry name" value="SUSHI"/>
    <property type="match status" value="1"/>
</dbReference>
<evidence type="ECO:0000313" key="14">
    <source>
        <dbReference type="Ensembl" id="ENSMMOP00000019766.1"/>
    </source>
</evidence>
<dbReference type="AlphaFoldDB" id="A0A3Q3XBI7"/>
<feature type="domain" description="Sushi" evidence="13">
    <location>
        <begin position="189"/>
        <end position="248"/>
    </location>
</feature>
<reference evidence="14" key="2">
    <citation type="submission" date="2025-09" db="UniProtKB">
        <authorList>
            <consortium name="Ensembl"/>
        </authorList>
    </citation>
    <scope>IDENTIFICATION</scope>
</reference>
<protein>
    <submittedName>
        <fullName evidence="14">Uncharacterized protein</fullName>
    </submittedName>
</protein>
<dbReference type="PROSITE" id="PS01186">
    <property type="entry name" value="EGF_2"/>
    <property type="match status" value="1"/>
</dbReference>
<dbReference type="PANTHER" id="PTHR24051">
    <property type="entry name" value="SUSHI DOMAIN-CONTAINING PROTEIN 1"/>
    <property type="match status" value="1"/>
</dbReference>
<dbReference type="Gene3D" id="2.10.25.10">
    <property type="entry name" value="Laminin"/>
    <property type="match status" value="2"/>
</dbReference>
<dbReference type="InterPro" id="IPR035976">
    <property type="entry name" value="Sushi/SCR/CCP_sf"/>
</dbReference>
<reference evidence="14" key="1">
    <citation type="submission" date="2025-08" db="UniProtKB">
        <authorList>
            <consortium name="Ensembl"/>
        </authorList>
    </citation>
    <scope>IDENTIFICATION</scope>
</reference>
<dbReference type="InterPro" id="IPR000152">
    <property type="entry name" value="EGF-type_Asp/Asn_hydroxyl_site"/>
</dbReference>
<name>A0A3Q3XBI7_MOLML</name>
<keyword evidence="6" id="KW-1133">Transmembrane helix</keyword>
<dbReference type="SMART" id="SM00032">
    <property type="entry name" value="CCP"/>
    <property type="match status" value="2"/>
</dbReference>
<feature type="domain" description="EGF-like" evidence="12">
    <location>
        <begin position="137"/>
        <end position="174"/>
    </location>
</feature>
<dbReference type="InterPro" id="IPR000742">
    <property type="entry name" value="EGF"/>
</dbReference>
<evidence type="ECO:0000256" key="6">
    <source>
        <dbReference type="ARBA" id="ARBA00022989"/>
    </source>
</evidence>
<keyword evidence="8 10" id="KW-1015">Disulfide bond</keyword>
<dbReference type="InterPro" id="IPR001881">
    <property type="entry name" value="EGF-like_Ca-bd_dom"/>
</dbReference>
<comment type="caution">
    <text evidence="10">Lacks conserved residue(s) required for the propagation of feature annotation.</text>
</comment>
<dbReference type="SUPFAM" id="SSF57196">
    <property type="entry name" value="EGF/Laminin"/>
    <property type="match status" value="2"/>
</dbReference>
<keyword evidence="9" id="KW-0325">Glycoprotein</keyword>
<dbReference type="PANTHER" id="PTHR24051:SF5">
    <property type="entry name" value="SUSHI DOMAIN-CONTAINING PROTEIN 1"/>
    <property type="match status" value="1"/>
</dbReference>
<feature type="disulfide bond" evidence="10">
    <location>
        <begin position="52"/>
        <end position="69"/>
    </location>
</feature>
<dbReference type="SMART" id="SM00181">
    <property type="entry name" value="EGF"/>
    <property type="match status" value="3"/>
</dbReference>
<dbReference type="InterPro" id="IPR018097">
    <property type="entry name" value="EGF_Ca-bd_CS"/>
</dbReference>
<dbReference type="InterPro" id="IPR051622">
    <property type="entry name" value="R-tyr_protein_phosphatases"/>
</dbReference>
<dbReference type="CDD" id="cd00033">
    <property type="entry name" value="CCP"/>
    <property type="match status" value="2"/>
</dbReference>
<proteinExistence type="predicted"/>
<dbReference type="GO" id="GO:0016020">
    <property type="term" value="C:membrane"/>
    <property type="evidence" value="ECO:0007669"/>
    <property type="project" value="UniProtKB-SubCell"/>
</dbReference>
<dbReference type="Gene3D" id="2.10.70.10">
    <property type="entry name" value="Complement Module, domain 1"/>
    <property type="match status" value="2"/>
</dbReference>
<dbReference type="InterPro" id="IPR000436">
    <property type="entry name" value="Sushi_SCR_CCP_dom"/>
</dbReference>
<feature type="domain" description="EGF-like" evidence="12">
    <location>
        <begin position="45"/>
        <end position="84"/>
    </location>
</feature>
<keyword evidence="5" id="KW-0677">Repeat</keyword>
<keyword evidence="7" id="KW-0472">Membrane</keyword>
<accession>A0A3Q3XBI7</accession>
<dbReference type="Ensembl" id="ENSMMOT00000020099.1">
    <property type="protein sequence ID" value="ENSMMOP00000019766.1"/>
    <property type="gene ID" value="ENSMMOG00000014982.1"/>
</dbReference>
<dbReference type="Pfam" id="PF00084">
    <property type="entry name" value="Sushi"/>
    <property type="match status" value="2"/>
</dbReference>
<evidence type="ECO:0000256" key="3">
    <source>
        <dbReference type="ARBA" id="ARBA00022692"/>
    </source>
</evidence>
<feature type="domain" description="EGF-like" evidence="12">
    <location>
        <begin position="85"/>
        <end position="124"/>
    </location>
</feature>
<evidence type="ECO:0000256" key="10">
    <source>
        <dbReference type="PROSITE-ProRule" id="PRU00076"/>
    </source>
</evidence>
<dbReference type="Proteomes" id="UP000261620">
    <property type="component" value="Unplaced"/>
</dbReference>
<keyword evidence="15" id="KW-1185">Reference proteome</keyword>
<evidence type="ECO:0000256" key="8">
    <source>
        <dbReference type="ARBA" id="ARBA00023157"/>
    </source>
</evidence>
<dbReference type="FunFam" id="2.10.25.10:FF:000038">
    <property type="entry name" value="Fibrillin 2"/>
    <property type="match status" value="2"/>
</dbReference>
<sequence>MDGRAADLVCGRLLSTSSCSVSECKAESLAPGAPPPEGAEAARQLLDVCGTCHINATCEDKADGTGKVCNCKYGFVGNGRTYCQDKDECQIGAQKICGQHTTCHNTHGSYYCTCLSGYSPSNSMAVFIPNDGTHCQDIDECRVAGLCGDGAQCRNLEGSYECSCLPGYRVHGGTEPFQPHRENASCRGVDCGAPPALPHTHMLWNESSRMGAEVLYRCMSGYHNVGKGNVSVCTAAGQWENPSMLCQEISCQDPVVKPHSKIVWDGSSRIGSVVYYQCEEGFHTRSLKNYSVCGENGLSRLHVFLMYLTEKKPPITELLVLHEKCVHWNAEKYEEDTQSYKVRRGIILLHLKLRLLTIFASRDAEQVGLCLNLLPVTNYSISITALSARFTATISTCTSLPGVTAQPTPTFIPCSCVTVKPCCCHFSGNSPGHITALIDVRHVGAELNFTVGDGLFYGGFFNAPLKNGRNYYIILRAVSQWKTDLKHSCVLWAKVKGVFGENTSKSR</sequence>
<dbReference type="SUPFAM" id="SSF57535">
    <property type="entry name" value="Complement control module/SCR domain"/>
    <property type="match status" value="2"/>
</dbReference>
<dbReference type="PROSITE" id="PS50026">
    <property type="entry name" value="EGF_3"/>
    <property type="match status" value="3"/>
</dbReference>
<dbReference type="InterPro" id="IPR057598">
    <property type="entry name" value="Fn3_PTPRU"/>
</dbReference>
<organism evidence="14 15">
    <name type="scientific">Mola mola</name>
    <name type="common">Ocean sunfish</name>
    <name type="synonym">Tetraodon mola</name>
    <dbReference type="NCBI Taxonomy" id="94237"/>
    <lineage>
        <taxon>Eukaryota</taxon>
        <taxon>Metazoa</taxon>
        <taxon>Chordata</taxon>
        <taxon>Craniata</taxon>
        <taxon>Vertebrata</taxon>
        <taxon>Euteleostomi</taxon>
        <taxon>Actinopterygii</taxon>
        <taxon>Neopterygii</taxon>
        <taxon>Teleostei</taxon>
        <taxon>Neoteleostei</taxon>
        <taxon>Acanthomorphata</taxon>
        <taxon>Eupercaria</taxon>
        <taxon>Tetraodontiformes</taxon>
        <taxon>Molidae</taxon>
        <taxon>Mola</taxon>
    </lineage>
</organism>
<dbReference type="GO" id="GO:0005509">
    <property type="term" value="F:calcium ion binding"/>
    <property type="evidence" value="ECO:0007669"/>
    <property type="project" value="InterPro"/>
</dbReference>
<evidence type="ECO:0000259" key="13">
    <source>
        <dbReference type="PROSITE" id="PS50923"/>
    </source>
</evidence>
<evidence type="ECO:0000256" key="4">
    <source>
        <dbReference type="ARBA" id="ARBA00022729"/>
    </source>
</evidence>
<dbReference type="Pfam" id="PF07645">
    <property type="entry name" value="EGF_CA"/>
    <property type="match status" value="2"/>
</dbReference>
<evidence type="ECO:0000256" key="9">
    <source>
        <dbReference type="ARBA" id="ARBA00023180"/>
    </source>
</evidence>
<dbReference type="SMART" id="SM00179">
    <property type="entry name" value="EGF_CA"/>
    <property type="match status" value="2"/>
</dbReference>
<keyword evidence="11" id="KW-0768">Sushi</keyword>
<comment type="subcellular location">
    <subcellularLocation>
        <location evidence="1">Membrane</location>
        <topology evidence="1">Single-pass type I membrane protein</topology>
    </subcellularLocation>
</comment>